<name>A0A4Y2NCD6_ARAVE</name>
<dbReference type="EMBL" id="BGPR01008812">
    <property type="protein sequence ID" value="GBN36280.1"/>
    <property type="molecule type" value="Genomic_DNA"/>
</dbReference>
<sequence>MSGFTSVNSLRDKFGSYRENRKYSKKADVILPMTEKSLFTLSTSIVDDKPPGLAGLTYRVNSLPPGSAFLLPAASVGFARVATHLMSWSSLHFCIFVPDCPEFELKTELTFGRKIKPCWQAGKQIPFVRRKKKKEISTLHRH</sequence>
<evidence type="ECO:0000313" key="2">
    <source>
        <dbReference type="Proteomes" id="UP000499080"/>
    </source>
</evidence>
<reference evidence="1 2" key="1">
    <citation type="journal article" date="2019" name="Sci. Rep.">
        <title>Orb-weaving spider Araneus ventricosus genome elucidates the spidroin gene catalogue.</title>
        <authorList>
            <person name="Kono N."/>
            <person name="Nakamura H."/>
            <person name="Ohtoshi R."/>
            <person name="Moran D.A.P."/>
            <person name="Shinohara A."/>
            <person name="Yoshida Y."/>
            <person name="Fujiwara M."/>
            <person name="Mori M."/>
            <person name="Tomita M."/>
            <person name="Arakawa K."/>
        </authorList>
    </citation>
    <scope>NUCLEOTIDE SEQUENCE [LARGE SCALE GENOMIC DNA]</scope>
</reference>
<accession>A0A4Y2NCD6</accession>
<comment type="caution">
    <text evidence="1">The sequence shown here is derived from an EMBL/GenBank/DDBJ whole genome shotgun (WGS) entry which is preliminary data.</text>
</comment>
<organism evidence="1 2">
    <name type="scientific">Araneus ventricosus</name>
    <name type="common">Orbweaver spider</name>
    <name type="synonym">Epeira ventricosa</name>
    <dbReference type="NCBI Taxonomy" id="182803"/>
    <lineage>
        <taxon>Eukaryota</taxon>
        <taxon>Metazoa</taxon>
        <taxon>Ecdysozoa</taxon>
        <taxon>Arthropoda</taxon>
        <taxon>Chelicerata</taxon>
        <taxon>Arachnida</taxon>
        <taxon>Araneae</taxon>
        <taxon>Araneomorphae</taxon>
        <taxon>Entelegynae</taxon>
        <taxon>Araneoidea</taxon>
        <taxon>Araneidae</taxon>
        <taxon>Araneus</taxon>
    </lineage>
</organism>
<dbReference type="Proteomes" id="UP000499080">
    <property type="component" value="Unassembled WGS sequence"/>
</dbReference>
<gene>
    <name evidence="1" type="ORF">AVEN_146979_1</name>
</gene>
<proteinExistence type="predicted"/>
<protein>
    <submittedName>
        <fullName evidence="1">Uncharacterized protein</fullName>
    </submittedName>
</protein>
<keyword evidence="2" id="KW-1185">Reference proteome</keyword>
<evidence type="ECO:0000313" key="1">
    <source>
        <dbReference type="EMBL" id="GBN36280.1"/>
    </source>
</evidence>
<dbReference type="AlphaFoldDB" id="A0A4Y2NCD6"/>